<evidence type="ECO:0000256" key="1">
    <source>
        <dbReference type="SAM" id="MobiDB-lite"/>
    </source>
</evidence>
<feature type="compositionally biased region" description="Basic and acidic residues" evidence="1">
    <location>
        <begin position="87"/>
        <end position="98"/>
    </location>
</feature>
<feature type="compositionally biased region" description="Polar residues" evidence="1">
    <location>
        <begin position="67"/>
        <end position="84"/>
    </location>
</feature>
<dbReference type="AlphaFoldDB" id="A0A822Z9V8"/>
<accession>A0A822Z9V8</accession>
<reference evidence="2 3" key="1">
    <citation type="journal article" date="2020" name="Mol. Biol. Evol.">
        <title>Distinct Expression and Methylation Patterns for Genes with Different Fates following a Single Whole-Genome Duplication in Flowering Plants.</title>
        <authorList>
            <person name="Shi T."/>
            <person name="Rahmani R.S."/>
            <person name="Gugger P.F."/>
            <person name="Wang M."/>
            <person name="Li H."/>
            <person name="Zhang Y."/>
            <person name="Li Z."/>
            <person name="Wang Q."/>
            <person name="Van de Peer Y."/>
            <person name="Marchal K."/>
            <person name="Chen J."/>
        </authorList>
    </citation>
    <scope>NUCLEOTIDE SEQUENCE [LARGE SCALE GENOMIC DNA]</scope>
    <source>
        <tissue evidence="2">Leaf</tissue>
    </source>
</reference>
<dbReference type="EMBL" id="DUZY01000005">
    <property type="protein sequence ID" value="DAD41657.1"/>
    <property type="molecule type" value="Genomic_DNA"/>
</dbReference>
<evidence type="ECO:0000313" key="2">
    <source>
        <dbReference type="EMBL" id="DAD41657.1"/>
    </source>
</evidence>
<organism evidence="2 3">
    <name type="scientific">Nelumbo nucifera</name>
    <name type="common">Sacred lotus</name>
    <dbReference type="NCBI Taxonomy" id="4432"/>
    <lineage>
        <taxon>Eukaryota</taxon>
        <taxon>Viridiplantae</taxon>
        <taxon>Streptophyta</taxon>
        <taxon>Embryophyta</taxon>
        <taxon>Tracheophyta</taxon>
        <taxon>Spermatophyta</taxon>
        <taxon>Magnoliopsida</taxon>
        <taxon>Proteales</taxon>
        <taxon>Nelumbonaceae</taxon>
        <taxon>Nelumbo</taxon>
    </lineage>
</organism>
<keyword evidence="3" id="KW-1185">Reference proteome</keyword>
<sequence>MKFSNSRAFSRAFFYPFDIAFCIVFRRSCPPTSRRNNKTKDQDLTPKKPKPSISPKKQNSKQDLRPATTTAAATESLVITSTNRLGPEPRELPKEVSRAWKPIASSSSTAASATMVIEGEGEKFSDSVFLLSPPPSSLPIPKFSLRPKHSCNVEAGGIDAGATDNLRRLLRLR</sequence>
<comment type="caution">
    <text evidence="2">The sequence shown here is derived from an EMBL/GenBank/DDBJ whole genome shotgun (WGS) entry which is preliminary data.</text>
</comment>
<gene>
    <name evidence="2" type="ORF">HUJ06_015980</name>
</gene>
<protein>
    <submittedName>
        <fullName evidence="2">Uncharacterized protein</fullName>
    </submittedName>
</protein>
<dbReference type="PANTHER" id="PTHR33670">
    <property type="entry name" value="SPLICING FACTOR, PROLINE- AND GLUTAMINE-RICH-LIKE"/>
    <property type="match status" value="1"/>
</dbReference>
<dbReference type="PANTHER" id="PTHR33670:SF14">
    <property type="entry name" value="T20H2.15 PROTEIN"/>
    <property type="match status" value="1"/>
</dbReference>
<dbReference type="Proteomes" id="UP000607653">
    <property type="component" value="Unassembled WGS sequence"/>
</dbReference>
<proteinExistence type="predicted"/>
<name>A0A822Z9V8_NELNU</name>
<feature type="region of interest" description="Disordered" evidence="1">
    <location>
        <begin position="32"/>
        <end position="99"/>
    </location>
</feature>
<evidence type="ECO:0000313" key="3">
    <source>
        <dbReference type="Proteomes" id="UP000607653"/>
    </source>
</evidence>